<dbReference type="RefSeq" id="WP_115737073.1">
    <property type="nucleotide sequence ID" value="NZ_LT984799.1"/>
</dbReference>
<evidence type="ECO:0000313" key="4">
    <source>
        <dbReference type="EMBL" id="SPC25415.1"/>
    </source>
</evidence>
<dbReference type="InterPro" id="IPR029063">
    <property type="entry name" value="SAM-dependent_MTases_sf"/>
</dbReference>
<name>A0A7Z7JF39_9BURK</name>
<dbReference type="PRINTS" id="PR00507">
    <property type="entry name" value="N12N6MTFRASE"/>
</dbReference>
<sequence length="358" mass="39760">MLTSDTDAYYSPGHVAQVVAQTVERSRLKSVIDSHCGRGALLDAVEKSFPKIHCAGIDLDGNAISHLRKIRPHWTLVRGDSLAWTAWERIHRKLGGSVDVAVLNPPFSMGQVKGVNIELEGRVLRGSLAMAHVITTIYHSNPTRVVAVLPESTMFSEMDRQGRAELERLYDVEVVAQFKSSTFRGARANSLLVGMTRRKRQRAASSVEKAHYMSLHNAIVRGGLPCFEAVSLRHGVPFVHSTDIKDLVRGEAKESLRTVRPFTRGIVNGHMILLPRVGVPNKANIGAWFTEDDVQLSDCVIALQYRSERIAHAAAVNLRRDYEALASLYRGTGARYVTVGRLSEWLTNARNTRTYAQL</sequence>
<protein>
    <recommendedName>
        <fullName evidence="3">Methyltransferase small domain-containing protein</fullName>
    </recommendedName>
</protein>
<evidence type="ECO:0000259" key="3">
    <source>
        <dbReference type="Pfam" id="PF05175"/>
    </source>
</evidence>
<dbReference type="GO" id="GO:0008757">
    <property type="term" value="F:S-adenosylmethionine-dependent methyltransferase activity"/>
    <property type="evidence" value="ECO:0007669"/>
    <property type="project" value="UniProtKB-ARBA"/>
</dbReference>
<evidence type="ECO:0000256" key="1">
    <source>
        <dbReference type="ARBA" id="ARBA00022603"/>
    </source>
</evidence>
<dbReference type="AlphaFoldDB" id="A0A7Z7JF39"/>
<accession>A0A7Z7JF39</accession>
<feature type="domain" description="Methyltransferase small" evidence="3">
    <location>
        <begin position="17"/>
        <end position="116"/>
    </location>
</feature>
<dbReference type="SUPFAM" id="SSF53335">
    <property type="entry name" value="S-adenosyl-L-methionine-dependent methyltransferases"/>
    <property type="match status" value="1"/>
</dbReference>
<dbReference type="InterPro" id="IPR002052">
    <property type="entry name" value="DNA_methylase_N6_adenine_CS"/>
</dbReference>
<dbReference type="Gene3D" id="3.40.50.150">
    <property type="entry name" value="Vaccinia Virus protein VP39"/>
    <property type="match status" value="1"/>
</dbReference>
<dbReference type="PROSITE" id="PS00092">
    <property type="entry name" value="N6_MTASE"/>
    <property type="match status" value="1"/>
</dbReference>
<dbReference type="InterPro" id="IPR007848">
    <property type="entry name" value="Small_mtfrase_dom"/>
</dbReference>
<evidence type="ECO:0000256" key="2">
    <source>
        <dbReference type="ARBA" id="ARBA00022691"/>
    </source>
</evidence>
<dbReference type="GO" id="GO:0003676">
    <property type="term" value="F:nucleic acid binding"/>
    <property type="evidence" value="ECO:0007669"/>
    <property type="project" value="InterPro"/>
</dbReference>
<gene>
    <name evidence="4" type="ORF">CBM2594_P310034</name>
</gene>
<dbReference type="EMBL" id="OGUU01000038">
    <property type="protein sequence ID" value="SPC25415.1"/>
    <property type="molecule type" value="Genomic_DNA"/>
</dbReference>
<dbReference type="Proteomes" id="UP000257139">
    <property type="component" value="Plasmid CBM2594_p"/>
</dbReference>
<dbReference type="GO" id="GO:0032259">
    <property type="term" value="P:methylation"/>
    <property type="evidence" value="ECO:0007669"/>
    <property type="project" value="UniProtKB-KW"/>
</dbReference>
<keyword evidence="2" id="KW-0949">S-adenosyl-L-methionine</keyword>
<dbReference type="Pfam" id="PF05175">
    <property type="entry name" value="MTS"/>
    <property type="match status" value="1"/>
</dbReference>
<dbReference type="GO" id="GO:0008170">
    <property type="term" value="F:N-methyltransferase activity"/>
    <property type="evidence" value="ECO:0007669"/>
    <property type="project" value="UniProtKB-ARBA"/>
</dbReference>
<keyword evidence="1" id="KW-0808">Transferase</keyword>
<reference evidence="4" key="1">
    <citation type="submission" date="2018-01" db="EMBL/GenBank/DDBJ databases">
        <authorList>
            <person name="Clerissi C."/>
        </authorList>
    </citation>
    <scope>NUCLEOTIDE SEQUENCE [LARGE SCALE GENOMIC DNA]</scope>
    <source>
        <strain evidence="4">Cupriavidus taiwanensis STM 6021</strain>
    </source>
</reference>
<dbReference type="CDD" id="cd02440">
    <property type="entry name" value="AdoMet_MTases"/>
    <property type="match status" value="1"/>
</dbReference>
<organism evidence="4">
    <name type="scientific">Cupriavidus taiwanensis</name>
    <dbReference type="NCBI Taxonomy" id="164546"/>
    <lineage>
        <taxon>Bacteria</taxon>
        <taxon>Pseudomonadati</taxon>
        <taxon>Pseudomonadota</taxon>
        <taxon>Betaproteobacteria</taxon>
        <taxon>Burkholderiales</taxon>
        <taxon>Burkholderiaceae</taxon>
        <taxon>Cupriavidus</taxon>
    </lineage>
</organism>
<keyword evidence="1" id="KW-0489">Methyltransferase</keyword>
<comment type="caution">
    <text evidence="4">The sequence shown here is derived from an EMBL/GenBank/DDBJ whole genome shotgun (WGS) entry which is preliminary data.</text>
</comment>
<proteinExistence type="predicted"/>